<evidence type="ECO:0000256" key="1">
    <source>
        <dbReference type="SAM" id="SignalP"/>
    </source>
</evidence>
<accession>A0A246FCL0</accession>
<organism evidence="2 3">
    <name type="scientific">Pseudomonas nitroreducens</name>
    <dbReference type="NCBI Taxonomy" id="46680"/>
    <lineage>
        <taxon>Bacteria</taxon>
        <taxon>Pseudomonadati</taxon>
        <taxon>Pseudomonadota</taxon>
        <taxon>Gammaproteobacteria</taxon>
        <taxon>Pseudomonadales</taxon>
        <taxon>Pseudomonadaceae</taxon>
        <taxon>Pseudomonas</taxon>
    </lineage>
</organism>
<keyword evidence="1" id="KW-0732">Signal</keyword>
<evidence type="ECO:0000313" key="2">
    <source>
        <dbReference type="EMBL" id="OWP52043.1"/>
    </source>
</evidence>
<feature type="chain" id="PRO_5013032330" evidence="1">
    <location>
        <begin position="25"/>
        <end position="152"/>
    </location>
</feature>
<sequence length="152" mass="16258">MKMIRAIALLCGLAVCVIEASAVAGTYEWTTGYAQGVQEHLVDDGNGNELNISCPDDDESAVSAYATIGGKQYSSNDDGGFDVIVDGTAYSNPFFTDCHVCGSNFPGFWAALRKANNLQLSAEGRTVKLPTKNLSKVLQPLNSKKTLCRSAW</sequence>
<dbReference type="Proteomes" id="UP000198145">
    <property type="component" value="Unassembled WGS sequence"/>
</dbReference>
<name>A0A246FCL0_PSENT</name>
<protein>
    <submittedName>
        <fullName evidence="2">Uncharacterized protein</fullName>
    </submittedName>
</protein>
<proteinExistence type="predicted"/>
<gene>
    <name evidence="2" type="ORF">CEG18_07250</name>
</gene>
<dbReference type="EMBL" id="NJBA01000002">
    <property type="protein sequence ID" value="OWP52043.1"/>
    <property type="molecule type" value="Genomic_DNA"/>
</dbReference>
<feature type="signal peptide" evidence="1">
    <location>
        <begin position="1"/>
        <end position="24"/>
    </location>
</feature>
<comment type="caution">
    <text evidence="2">The sequence shown here is derived from an EMBL/GenBank/DDBJ whole genome shotgun (WGS) entry which is preliminary data.</text>
</comment>
<dbReference type="AlphaFoldDB" id="A0A246FCL0"/>
<reference evidence="2 3" key="1">
    <citation type="submission" date="2017-06" db="EMBL/GenBank/DDBJ databases">
        <title>Draft genome of Pseudomonas nitroreducens DF05.</title>
        <authorList>
            <person name="Iyer R."/>
        </authorList>
    </citation>
    <scope>NUCLEOTIDE SEQUENCE [LARGE SCALE GENOMIC DNA]</scope>
    <source>
        <strain evidence="2 3">DF05</strain>
    </source>
</reference>
<evidence type="ECO:0000313" key="3">
    <source>
        <dbReference type="Proteomes" id="UP000198145"/>
    </source>
</evidence>